<feature type="non-terminal residue" evidence="1">
    <location>
        <position position="143"/>
    </location>
</feature>
<proteinExistence type="predicted"/>
<protein>
    <submittedName>
        <fullName evidence="1">Uncharacterized protein</fullName>
    </submittedName>
</protein>
<gene>
    <name evidence="1" type="ORF">METZ01_LOCUS154297</name>
</gene>
<name>A0A382AKB0_9ZZZZ</name>
<accession>A0A382AKB0</accession>
<reference evidence="1" key="1">
    <citation type="submission" date="2018-05" db="EMBL/GenBank/DDBJ databases">
        <authorList>
            <person name="Lanie J.A."/>
            <person name="Ng W.-L."/>
            <person name="Kazmierczak K.M."/>
            <person name="Andrzejewski T.M."/>
            <person name="Davidsen T.M."/>
            <person name="Wayne K.J."/>
            <person name="Tettelin H."/>
            <person name="Glass J.I."/>
            <person name="Rusch D."/>
            <person name="Podicherti R."/>
            <person name="Tsui H.-C.T."/>
            <person name="Winkler M.E."/>
        </authorList>
    </citation>
    <scope>NUCLEOTIDE SEQUENCE</scope>
</reference>
<dbReference type="AlphaFoldDB" id="A0A382AKB0"/>
<dbReference type="EMBL" id="UINC01025594">
    <property type="protein sequence ID" value="SVB01443.1"/>
    <property type="molecule type" value="Genomic_DNA"/>
</dbReference>
<evidence type="ECO:0000313" key="1">
    <source>
        <dbReference type="EMBL" id="SVB01443.1"/>
    </source>
</evidence>
<sequence length="143" mass="16703">MAQKLTLRKLTEEIIRESKGLFTINDFSKNLESRWKKQISESALKKVRRILLNHHYLIGINDNDFVSCRAVIEKISHVSLSFQLGTWELKQGMLIPGHRLMPFLLADRQEEDLIFLDPDGNEIQKSKKTFFIQDVASFYQYCG</sequence>
<organism evidence="1">
    <name type="scientific">marine metagenome</name>
    <dbReference type="NCBI Taxonomy" id="408172"/>
    <lineage>
        <taxon>unclassified sequences</taxon>
        <taxon>metagenomes</taxon>
        <taxon>ecological metagenomes</taxon>
    </lineage>
</organism>